<evidence type="ECO:0000313" key="2">
    <source>
        <dbReference type="Proteomes" id="UP000610594"/>
    </source>
</evidence>
<name>A0ABX0N5R8_9BURK</name>
<reference evidence="1 2" key="1">
    <citation type="submission" date="2019-10" db="EMBL/GenBank/DDBJ databases">
        <title>Taxonomy of Antarctic Massilia spp.: description of Massilia rubra sp. nov., Massilia aquatica sp. nov., Massilia mucilaginosa sp. nov., Massilia frigida sp. nov. isolated from streams, lakes and regoliths.</title>
        <authorList>
            <person name="Holochova P."/>
            <person name="Sedlacek I."/>
            <person name="Kralova S."/>
            <person name="Maslanova I."/>
            <person name="Busse H.-J."/>
            <person name="Stankova E."/>
            <person name="Vrbovska V."/>
            <person name="Kovarovic V."/>
            <person name="Bartak M."/>
            <person name="Svec P."/>
            <person name="Pantucek R."/>
        </authorList>
    </citation>
    <scope>NUCLEOTIDE SEQUENCE [LARGE SCALE GENOMIC DNA]</scope>
    <source>
        <strain evidence="1 2">CCM 8694</strain>
    </source>
</reference>
<protein>
    <submittedName>
        <fullName evidence="1">Uncharacterized protein</fullName>
    </submittedName>
</protein>
<dbReference type="Proteomes" id="UP000610594">
    <property type="component" value="Unassembled WGS sequence"/>
</dbReference>
<keyword evidence="2" id="KW-1185">Reference proteome</keyword>
<organism evidence="1 2">
    <name type="scientific">Massilia genomosp. 1</name>
    <dbReference type="NCBI Taxonomy" id="2609280"/>
    <lineage>
        <taxon>Bacteria</taxon>
        <taxon>Pseudomonadati</taxon>
        <taxon>Pseudomonadota</taxon>
        <taxon>Betaproteobacteria</taxon>
        <taxon>Burkholderiales</taxon>
        <taxon>Oxalobacteraceae</taxon>
        <taxon>Telluria group</taxon>
        <taxon>Massilia</taxon>
    </lineage>
</organism>
<proteinExistence type="predicted"/>
<gene>
    <name evidence="1" type="ORF">F1735_33745</name>
</gene>
<comment type="caution">
    <text evidence="1">The sequence shown here is derived from an EMBL/GenBank/DDBJ whole genome shotgun (WGS) entry which is preliminary data.</text>
</comment>
<dbReference type="RefSeq" id="WP_167241419.1">
    <property type="nucleotide sequence ID" value="NZ_WHJF01000323.1"/>
</dbReference>
<evidence type="ECO:0000313" key="1">
    <source>
        <dbReference type="EMBL" id="NHZ67162.1"/>
    </source>
</evidence>
<accession>A0ABX0N5R8</accession>
<sequence length="87" mass="9264">MAKYMTQKMSSGVLQATTYYQGQSDHPPHGESGAFTRAATSDYATVHNITVAEVEVGTYKSNQGVPTGGHTKEICNCLALTVVNAQL</sequence>
<dbReference type="EMBL" id="WHJF01000323">
    <property type="protein sequence ID" value="NHZ67162.1"/>
    <property type="molecule type" value="Genomic_DNA"/>
</dbReference>